<dbReference type="InterPro" id="IPR004886">
    <property type="entry name" value="Glucanosyltransferase"/>
</dbReference>
<feature type="region of interest" description="Disordered" evidence="10">
    <location>
        <begin position="422"/>
        <end position="459"/>
    </location>
</feature>
<comment type="function">
    <text evidence="9">Splits internally a 1,3-beta-glucan molecule and transfers the newly generated reducing end (the donor) to the non-reducing end of another 1,3-beta-glucan molecule (the acceptor) forming a 1,3-beta linkage, resulting in the elongation of 1,3-beta-glucan chains in the cell wall.</text>
</comment>
<keyword evidence="6 9" id="KW-0472">Membrane</keyword>
<name>A0A6A5SR43_9PLEO</name>
<evidence type="ECO:0000313" key="11">
    <source>
        <dbReference type="EMBL" id="KAF1943051.1"/>
    </source>
</evidence>
<gene>
    <name evidence="11" type="ORF">EJ02DRAFT_401427</name>
</gene>
<keyword evidence="12" id="KW-1185">Reference proteome</keyword>
<accession>A0A6A5SR43</accession>
<proteinExistence type="inferred from homology"/>
<evidence type="ECO:0000256" key="10">
    <source>
        <dbReference type="SAM" id="MobiDB-lite"/>
    </source>
</evidence>
<dbReference type="EMBL" id="ML976029">
    <property type="protein sequence ID" value="KAF1943051.1"/>
    <property type="molecule type" value="Genomic_DNA"/>
</dbReference>
<dbReference type="Pfam" id="PF03198">
    <property type="entry name" value="Glyco_hydro_72"/>
    <property type="match status" value="1"/>
</dbReference>
<feature type="signal peptide" evidence="9">
    <location>
        <begin position="1"/>
        <end position="21"/>
    </location>
</feature>
<evidence type="ECO:0000256" key="6">
    <source>
        <dbReference type="ARBA" id="ARBA00023136"/>
    </source>
</evidence>
<dbReference type="SUPFAM" id="SSF51445">
    <property type="entry name" value="(Trans)glycosidases"/>
    <property type="match status" value="1"/>
</dbReference>
<evidence type="ECO:0000256" key="3">
    <source>
        <dbReference type="ARBA" id="ARBA00022622"/>
    </source>
</evidence>
<evidence type="ECO:0000256" key="9">
    <source>
        <dbReference type="RuleBase" id="RU361209"/>
    </source>
</evidence>
<dbReference type="AlphaFoldDB" id="A0A6A5SR43"/>
<reference evidence="11" key="1">
    <citation type="journal article" date="2020" name="Stud. Mycol.">
        <title>101 Dothideomycetes genomes: a test case for predicting lifestyles and emergence of pathogens.</title>
        <authorList>
            <person name="Haridas S."/>
            <person name="Albert R."/>
            <person name="Binder M."/>
            <person name="Bloem J."/>
            <person name="Labutti K."/>
            <person name="Salamov A."/>
            <person name="Andreopoulos B."/>
            <person name="Baker S."/>
            <person name="Barry K."/>
            <person name="Bills G."/>
            <person name="Bluhm B."/>
            <person name="Cannon C."/>
            <person name="Castanera R."/>
            <person name="Culley D."/>
            <person name="Daum C."/>
            <person name="Ezra D."/>
            <person name="Gonzalez J."/>
            <person name="Henrissat B."/>
            <person name="Kuo A."/>
            <person name="Liang C."/>
            <person name="Lipzen A."/>
            <person name="Lutzoni F."/>
            <person name="Magnuson J."/>
            <person name="Mondo S."/>
            <person name="Nolan M."/>
            <person name="Ohm R."/>
            <person name="Pangilinan J."/>
            <person name="Park H.-J."/>
            <person name="Ramirez L."/>
            <person name="Alfaro M."/>
            <person name="Sun H."/>
            <person name="Tritt A."/>
            <person name="Yoshinaga Y."/>
            <person name="Zwiers L.-H."/>
            <person name="Turgeon B."/>
            <person name="Goodwin S."/>
            <person name="Spatafora J."/>
            <person name="Crous P."/>
            <person name="Grigoriev I."/>
        </authorList>
    </citation>
    <scope>NUCLEOTIDE SEQUENCE</scope>
    <source>
        <strain evidence="11">CBS 161.51</strain>
    </source>
</reference>
<dbReference type="GO" id="GO:0042124">
    <property type="term" value="F:1,3-beta-glucanosyltransferase activity"/>
    <property type="evidence" value="ECO:0007669"/>
    <property type="project" value="TreeGrafter"/>
</dbReference>
<dbReference type="InterPro" id="IPR017853">
    <property type="entry name" value="GH"/>
</dbReference>
<keyword evidence="5 9" id="KW-0732">Signal</keyword>
<keyword evidence="7" id="KW-0325">Glycoprotein</keyword>
<evidence type="ECO:0000256" key="5">
    <source>
        <dbReference type="ARBA" id="ARBA00022729"/>
    </source>
</evidence>
<dbReference type="GO" id="GO:0071970">
    <property type="term" value="P:fungal-type cell wall (1-&gt;3)-beta-D-glucan biosynthetic process"/>
    <property type="evidence" value="ECO:0007669"/>
    <property type="project" value="TreeGrafter"/>
</dbReference>
<protein>
    <recommendedName>
        <fullName evidence="9">1,3-beta-glucanosyltransferase</fullName>
        <ecNumber evidence="9">2.4.1.-</ecNumber>
    </recommendedName>
</protein>
<evidence type="ECO:0000256" key="7">
    <source>
        <dbReference type="ARBA" id="ARBA00023180"/>
    </source>
</evidence>
<dbReference type="GO" id="GO:0031505">
    <property type="term" value="P:fungal-type cell wall organization"/>
    <property type="evidence" value="ECO:0007669"/>
    <property type="project" value="TreeGrafter"/>
</dbReference>
<dbReference type="GO" id="GO:0098552">
    <property type="term" value="C:side of membrane"/>
    <property type="evidence" value="ECO:0007669"/>
    <property type="project" value="UniProtKB-KW"/>
</dbReference>
<dbReference type="PANTHER" id="PTHR31468:SF4">
    <property type="entry name" value="1,3-BETA-GLUCANOSYLTRANSFERASE GAS3-RELATED"/>
    <property type="match status" value="1"/>
</dbReference>
<keyword evidence="4 9" id="KW-0808">Transferase</keyword>
<organism evidence="11 12">
    <name type="scientific">Clathrospora elynae</name>
    <dbReference type="NCBI Taxonomy" id="706981"/>
    <lineage>
        <taxon>Eukaryota</taxon>
        <taxon>Fungi</taxon>
        <taxon>Dikarya</taxon>
        <taxon>Ascomycota</taxon>
        <taxon>Pezizomycotina</taxon>
        <taxon>Dothideomycetes</taxon>
        <taxon>Pleosporomycetidae</taxon>
        <taxon>Pleosporales</taxon>
        <taxon>Diademaceae</taxon>
        <taxon>Clathrospora</taxon>
    </lineage>
</organism>
<evidence type="ECO:0000256" key="8">
    <source>
        <dbReference type="ARBA" id="ARBA00023288"/>
    </source>
</evidence>
<keyword evidence="8 9" id="KW-0449">Lipoprotein</keyword>
<evidence type="ECO:0000256" key="2">
    <source>
        <dbReference type="ARBA" id="ARBA00007528"/>
    </source>
</evidence>
<sequence length="477" mass="51257">MPSLIRALALLPALFASIAYAVHPVEVRGQDFVNSVTNRRLMIVGVDYQPGGQGAYKPQSGDDALTDADICLRDAVIMQRLGVNTIRVYNVDPMLDHSMCASIFNAAGIYLIIDVNSPLPGESINREAPWTSYNSDYLSRVFGIVENFKGFPNTLGFFAANEVMNDLATAQFNPQYIRAVQRDLKNYIAKHSNRTIPVGYSAADVREILQDTWAYLQCAHDDDASSSDFFGLNSYSWCGSDATFQTSGYDGLVTTFNSSAVPVFYSEYGCNKVQPRTFTEVAALYGPQMTALSGGLVYEYSQEEADYGLVVLNSNGSVSLREDYENLQKQFNKLDVSLLETTNPSSTEIKAPECGSSLITAQAFSSNFTIPAICPGCQALIDGGIKNPQNGALVAVTKKQVDQAVYASNGQQIQNLTLSVVADDGSNKPGGETTSPSSTPSGTGTAPQPSETKKGAAGRTGGSALVWASLLVCALLW</sequence>
<dbReference type="FunFam" id="3.20.20.80:FF:000032">
    <property type="entry name" value="1,3-beta-glucanosyltransferase"/>
    <property type="match status" value="1"/>
</dbReference>
<feature type="compositionally biased region" description="Low complexity" evidence="10">
    <location>
        <begin position="429"/>
        <end position="450"/>
    </location>
</feature>
<dbReference type="OrthoDB" id="421038at2759"/>
<dbReference type="Gene3D" id="3.20.20.80">
    <property type="entry name" value="Glycosidases"/>
    <property type="match status" value="1"/>
</dbReference>
<dbReference type="EC" id="2.4.1.-" evidence="9"/>
<evidence type="ECO:0000256" key="1">
    <source>
        <dbReference type="ARBA" id="ARBA00004609"/>
    </source>
</evidence>
<evidence type="ECO:0000256" key="4">
    <source>
        <dbReference type="ARBA" id="ARBA00022679"/>
    </source>
</evidence>
<evidence type="ECO:0000313" key="12">
    <source>
        <dbReference type="Proteomes" id="UP000800038"/>
    </source>
</evidence>
<feature type="chain" id="PRO_5025718838" description="1,3-beta-glucanosyltransferase" evidence="9">
    <location>
        <begin position="22"/>
        <end position="477"/>
    </location>
</feature>
<keyword evidence="3 9" id="KW-0336">GPI-anchor</keyword>
<comment type="similarity">
    <text evidence="2 9">Belongs to the glycosyl hydrolase 72 family.</text>
</comment>
<dbReference type="GO" id="GO:0005886">
    <property type="term" value="C:plasma membrane"/>
    <property type="evidence" value="ECO:0007669"/>
    <property type="project" value="UniProtKB-SubCell"/>
</dbReference>
<dbReference type="PANTHER" id="PTHR31468">
    <property type="entry name" value="1,3-BETA-GLUCANOSYLTRANSFERASE GAS1"/>
    <property type="match status" value="1"/>
</dbReference>
<dbReference type="Proteomes" id="UP000800038">
    <property type="component" value="Unassembled WGS sequence"/>
</dbReference>
<comment type="subcellular location">
    <subcellularLocation>
        <location evidence="1 9">Cell membrane</location>
        <topology evidence="1 9">Lipid-anchor</topology>
        <topology evidence="1 9">GPI-anchor</topology>
    </subcellularLocation>
</comment>